<dbReference type="InterPro" id="IPR013762">
    <property type="entry name" value="Integrase-like_cat_sf"/>
</dbReference>
<evidence type="ECO:0000256" key="3">
    <source>
        <dbReference type="ARBA" id="ARBA00023172"/>
    </source>
</evidence>
<accession>A0A844A3K8</accession>
<proteinExistence type="inferred from homology"/>
<dbReference type="GO" id="GO:0006310">
    <property type="term" value="P:DNA recombination"/>
    <property type="evidence" value="ECO:0007669"/>
    <property type="project" value="UniProtKB-KW"/>
</dbReference>
<evidence type="ECO:0000256" key="2">
    <source>
        <dbReference type="ARBA" id="ARBA00022908"/>
    </source>
</evidence>
<gene>
    <name evidence="4" type="ORF">GHK48_00215</name>
</gene>
<comment type="similarity">
    <text evidence="1">Belongs to the 'phage' integrase family.</text>
</comment>
<keyword evidence="2" id="KW-0229">DNA integration</keyword>
<dbReference type="GO" id="GO:0003677">
    <property type="term" value="F:DNA binding"/>
    <property type="evidence" value="ECO:0007669"/>
    <property type="project" value="InterPro"/>
</dbReference>
<evidence type="ECO:0000256" key="1">
    <source>
        <dbReference type="ARBA" id="ARBA00008857"/>
    </source>
</evidence>
<dbReference type="InterPro" id="IPR011010">
    <property type="entry name" value="DNA_brk_join_enz"/>
</dbReference>
<dbReference type="AlphaFoldDB" id="A0A844A3K8"/>
<organism evidence="4 5">
    <name type="scientific">Rhizobium fredii</name>
    <name type="common">Sinorhizobium fredii</name>
    <dbReference type="NCBI Taxonomy" id="380"/>
    <lineage>
        <taxon>Bacteria</taxon>
        <taxon>Pseudomonadati</taxon>
        <taxon>Pseudomonadota</taxon>
        <taxon>Alphaproteobacteria</taxon>
        <taxon>Hyphomicrobiales</taxon>
        <taxon>Rhizobiaceae</taxon>
        <taxon>Sinorhizobium/Ensifer group</taxon>
        <taxon>Sinorhizobium</taxon>
    </lineage>
</organism>
<evidence type="ECO:0000313" key="4">
    <source>
        <dbReference type="EMBL" id="MQX06801.1"/>
    </source>
</evidence>
<evidence type="ECO:0000313" key="5">
    <source>
        <dbReference type="Proteomes" id="UP000466694"/>
    </source>
</evidence>
<reference evidence="4 5" key="1">
    <citation type="journal article" date="2013" name="Genome Biol.">
        <title>Comparative genomics of the core and accessory genomes of 48 Sinorhizobium strains comprising five genospecies.</title>
        <authorList>
            <person name="Sugawara M."/>
            <person name="Epstein B."/>
            <person name="Badgley B.D."/>
            <person name="Unno T."/>
            <person name="Xu L."/>
            <person name="Reese J."/>
            <person name="Gyaneshwar P."/>
            <person name="Denny R."/>
            <person name="Mudge J."/>
            <person name="Bharti A.K."/>
            <person name="Farmer A.D."/>
            <person name="May G.D."/>
            <person name="Woodward J.E."/>
            <person name="Medigue C."/>
            <person name="Vallenet D."/>
            <person name="Lajus A."/>
            <person name="Rouy Z."/>
            <person name="Martinez-Vaz B."/>
            <person name="Tiffin P."/>
            <person name="Young N.D."/>
            <person name="Sadowsky M.J."/>
        </authorList>
    </citation>
    <scope>NUCLEOTIDE SEQUENCE [LARGE SCALE GENOMIC DNA]</scope>
    <source>
        <strain evidence="4 5">USDA205</strain>
    </source>
</reference>
<dbReference type="PANTHER" id="PTHR30629">
    <property type="entry name" value="PROPHAGE INTEGRASE"/>
    <property type="match status" value="1"/>
</dbReference>
<dbReference type="SUPFAM" id="SSF56349">
    <property type="entry name" value="DNA breaking-rejoining enzymes"/>
    <property type="match status" value="1"/>
</dbReference>
<dbReference type="PANTHER" id="PTHR30629:SF2">
    <property type="entry name" value="PROPHAGE INTEGRASE INTS-RELATED"/>
    <property type="match status" value="1"/>
</dbReference>
<sequence length="516" mass="57589">MVTVWRVGDGMATVRVVIGDKHVKEALAIAESKETPPGGVHIYSDIEARGLRLVVQKGRAAWVVKYKDWSKVIGFIYPKDQRPITAAGTARAMVPFVKGILDDNPKQLEPWLVARHNGLDNKKALENMRPVVTTWTLQQCADSMIEARTKATAQSPLRKASVDEIKRTMSRPEMKDLVETAAVLLKRGEVEKVRDKIEASSGISAAKKCVSNIRSILNYCCEYKSGDSGLDHKDMWWELLKTDSKIIARTRTPSIVDIVKTLQLAAYYLDHPLPGRVDGKHGVRDNVYAAMWWLILTSQRTSAGLALQKVDFYPDPRDDGFYLAAWDEEAMKGKKTHVLPIPLRVVQHMLPLIEAAQDHGSKWAFPSERGSEDHDICISRTAVRQFIVRLQGRDPLMKGKEAARDLLAEAGVLHWTPHDLRRSITAVMDDNGIPGGASAVLAHEIKLSEHLGEDALTEAQREEWAANRMAKITKLAYGGGTFLKLKKTAMTVWTNAVLDAWEAIQVPREQFLEAAE</sequence>
<dbReference type="EMBL" id="WISZ01000004">
    <property type="protein sequence ID" value="MQX06801.1"/>
    <property type="molecule type" value="Genomic_DNA"/>
</dbReference>
<dbReference type="GO" id="GO:0015074">
    <property type="term" value="P:DNA integration"/>
    <property type="evidence" value="ECO:0007669"/>
    <property type="project" value="UniProtKB-KW"/>
</dbReference>
<dbReference type="Gene3D" id="1.10.443.10">
    <property type="entry name" value="Intergrase catalytic core"/>
    <property type="match status" value="1"/>
</dbReference>
<keyword evidence="3" id="KW-0233">DNA recombination</keyword>
<comment type="caution">
    <text evidence="4">The sequence shown here is derived from an EMBL/GenBank/DDBJ whole genome shotgun (WGS) entry which is preliminary data.</text>
</comment>
<name>A0A844A3K8_RHIFR</name>
<dbReference type="InterPro" id="IPR050808">
    <property type="entry name" value="Phage_Integrase"/>
</dbReference>
<protein>
    <submittedName>
        <fullName evidence="4">Tyrosine-type recombinase/integrase</fullName>
    </submittedName>
</protein>
<dbReference type="Proteomes" id="UP000466694">
    <property type="component" value="Unassembled WGS sequence"/>
</dbReference>